<evidence type="ECO:0000256" key="9">
    <source>
        <dbReference type="ARBA" id="ARBA00023010"/>
    </source>
</evidence>
<evidence type="ECO:0000256" key="5">
    <source>
        <dbReference type="ARBA" id="ARBA00022448"/>
    </source>
</evidence>
<keyword evidence="8 12" id="KW-1133">Transmembrane helix</keyword>
<keyword evidence="7" id="KW-0653">Protein transport</keyword>
<geneLocation type="chloroplast" evidence="13"/>
<keyword evidence="13" id="KW-0150">Chloroplast</keyword>
<dbReference type="AlphaFoldDB" id="A0A1Z1MV66"/>
<dbReference type="RefSeq" id="YP_009399943.1">
    <property type="nucleotide sequence ID" value="NC_035299.1"/>
</dbReference>
<evidence type="ECO:0000256" key="7">
    <source>
        <dbReference type="ARBA" id="ARBA00022927"/>
    </source>
</evidence>
<dbReference type="GO" id="GO:0016020">
    <property type="term" value="C:membrane"/>
    <property type="evidence" value="ECO:0007669"/>
    <property type="project" value="UniProtKB-SubCell"/>
</dbReference>
<evidence type="ECO:0000256" key="8">
    <source>
        <dbReference type="ARBA" id="ARBA00022989"/>
    </source>
</evidence>
<evidence type="ECO:0000256" key="10">
    <source>
        <dbReference type="ARBA" id="ARBA00023136"/>
    </source>
</evidence>
<keyword evidence="10 12" id="KW-0472">Membrane</keyword>
<dbReference type="GO" id="GO:0009306">
    <property type="term" value="P:protein secretion"/>
    <property type="evidence" value="ECO:0007669"/>
    <property type="project" value="InterPro"/>
</dbReference>
<evidence type="ECO:0000256" key="2">
    <source>
        <dbReference type="ARBA" id="ARBA00008445"/>
    </source>
</evidence>
<evidence type="ECO:0000256" key="1">
    <source>
        <dbReference type="ARBA" id="ARBA00004141"/>
    </source>
</evidence>
<keyword evidence="9" id="KW-0811">Translocation</keyword>
<sequence>MIIKFFWYLSSFCVIVFVLISNPKSNTLSLGSNESKSFSFRSSQADIQKLIACAVFFFFVFTLLCLFFS</sequence>
<proteinExistence type="inferred from homology"/>
<keyword evidence="5" id="KW-0813">Transport</keyword>
<dbReference type="GO" id="GO:0015450">
    <property type="term" value="F:protein-transporting ATPase activity"/>
    <property type="evidence" value="ECO:0007669"/>
    <property type="project" value="InterPro"/>
</dbReference>
<dbReference type="GeneID" id="33362487"/>
<comment type="subcellular location">
    <subcellularLocation>
        <location evidence="1">Membrane</location>
        <topology evidence="1">Multi-pass membrane protein</topology>
    </subcellularLocation>
</comment>
<evidence type="ECO:0000256" key="11">
    <source>
        <dbReference type="ARBA" id="ARBA00025638"/>
    </source>
</evidence>
<evidence type="ECO:0000256" key="4">
    <source>
        <dbReference type="ARBA" id="ARBA00015435"/>
    </source>
</evidence>
<dbReference type="InterPro" id="IPR004692">
    <property type="entry name" value="SecG"/>
</dbReference>
<evidence type="ECO:0000313" key="13">
    <source>
        <dbReference type="EMBL" id="ARW69762.1"/>
    </source>
</evidence>
<dbReference type="NCBIfam" id="TIGR00810">
    <property type="entry name" value="secG"/>
    <property type="match status" value="1"/>
</dbReference>
<keyword evidence="13" id="KW-0934">Plastid</keyword>
<comment type="similarity">
    <text evidence="2">Belongs to the SecG family.</text>
</comment>
<dbReference type="Pfam" id="PF03840">
    <property type="entry name" value="SecG"/>
    <property type="match status" value="1"/>
</dbReference>
<accession>A0A1Z1MV66</accession>
<name>A0A1Z1MV66_9FLOR</name>
<feature type="transmembrane region" description="Helical" evidence="12">
    <location>
        <begin position="47"/>
        <end position="68"/>
    </location>
</feature>
<comment type="function">
    <text evidence="11">Involved in protein export. Participates in an early event of protein translocation across the chloroplast thylakoid membrane.</text>
</comment>
<dbReference type="EMBL" id="MF101467">
    <property type="protein sequence ID" value="ARW69762.1"/>
    <property type="molecule type" value="Genomic_DNA"/>
</dbReference>
<evidence type="ECO:0000256" key="12">
    <source>
        <dbReference type="SAM" id="Phobius"/>
    </source>
</evidence>
<reference evidence="13" key="1">
    <citation type="journal article" date="2017" name="J. Phycol.">
        <title>Analysis of chloroplast genomes and a supermatrix inform reclassification of the Rhodomelaceae (Rhodophyta).</title>
        <authorList>
            <person name="Diaz-Tapia P."/>
            <person name="Maggs C.A."/>
            <person name="West J.A."/>
            <person name="Verbruggen H."/>
        </authorList>
    </citation>
    <scope>NUCLEOTIDE SEQUENCE</scope>
    <source>
        <strain evidence="13">PD1825</strain>
    </source>
</reference>
<keyword evidence="6 12" id="KW-0812">Transmembrane</keyword>
<evidence type="ECO:0000256" key="6">
    <source>
        <dbReference type="ARBA" id="ARBA00022692"/>
    </source>
</evidence>
<organism evidence="13">
    <name type="scientific">Tolypiocladia glomerulata</name>
    <dbReference type="NCBI Taxonomy" id="860646"/>
    <lineage>
        <taxon>Eukaryota</taxon>
        <taxon>Rhodophyta</taxon>
        <taxon>Florideophyceae</taxon>
        <taxon>Rhodymeniophycidae</taxon>
        <taxon>Ceramiales</taxon>
        <taxon>Rhodomelaceae</taxon>
        <taxon>Polysiphonioideae</taxon>
        <taxon>Tolypiocladia</taxon>
    </lineage>
</organism>
<protein>
    <recommendedName>
        <fullName evidence="4">Probable protein-export membrane protein SecG</fullName>
    </recommendedName>
    <alternativeName>
        <fullName evidence="3">Probable protein-export membrane protein secG</fullName>
    </alternativeName>
</protein>
<gene>
    <name evidence="13" type="primary">secG</name>
</gene>
<evidence type="ECO:0000256" key="3">
    <source>
        <dbReference type="ARBA" id="ARBA00013657"/>
    </source>
</evidence>